<dbReference type="Gene3D" id="2.40.160.10">
    <property type="entry name" value="Porin"/>
    <property type="match status" value="1"/>
</dbReference>
<evidence type="ECO:0000256" key="1">
    <source>
        <dbReference type="SAM" id="MobiDB-lite"/>
    </source>
</evidence>
<dbReference type="InterPro" id="IPR023614">
    <property type="entry name" value="Porin_dom_sf"/>
</dbReference>
<protein>
    <submittedName>
        <fullName evidence="2">Uncharacterized protein</fullName>
    </submittedName>
</protein>
<sequence>MSYINDIGDSDGLSDNATSPDYDYVDGLGAHFFFNIGPVSLIGEYVTALDGFNVDHFAFNGKGAEPKAWNAEVGYSFEIATKETTLALGYQGTEEMVAMELPETRVLAGLSVGIYENTTFSFEYARDEDYDESDGGTGKDADDFAVGG</sequence>
<keyword evidence="3" id="KW-1185">Reference proteome</keyword>
<comment type="caution">
    <text evidence="2">The sequence shown here is derived from an EMBL/GenBank/DDBJ whole genome shotgun (WGS) entry which is preliminary data.</text>
</comment>
<reference evidence="2 3" key="1">
    <citation type="submission" date="2016-05" db="EMBL/GenBank/DDBJ databases">
        <title>Single-cell genome of chain-forming Candidatus Thiomargarita nelsonii and comparison to other large sulfur-oxidizing bacteria.</title>
        <authorList>
            <person name="Winkel M."/>
            <person name="Salman V."/>
            <person name="Woyke T."/>
            <person name="Schulz-Vogt H."/>
            <person name="Richter M."/>
            <person name="Flood B."/>
            <person name="Bailey J."/>
            <person name="Amann R."/>
            <person name="Mussmann M."/>
        </authorList>
    </citation>
    <scope>NUCLEOTIDE SEQUENCE [LARGE SCALE GENOMIC DNA]</scope>
    <source>
        <strain evidence="2 3">THI036</strain>
    </source>
</reference>
<accession>A0A176RU76</accession>
<feature type="region of interest" description="Disordered" evidence="1">
    <location>
        <begin position="129"/>
        <end position="148"/>
    </location>
</feature>
<dbReference type="Proteomes" id="UP000076962">
    <property type="component" value="Unassembled WGS sequence"/>
</dbReference>
<organism evidence="2 3">
    <name type="scientific">Candidatus Thiomargarita nelsonii</name>
    <dbReference type="NCBI Taxonomy" id="1003181"/>
    <lineage>
        <taxon>Bacteria</taxon>
        <taxon>Pseudomonadati</taxon>
        <taxon>Pseudomonadota</taxon>
        <taxon>Gammaproteobacteria</taxon>
        <taxon>Thiotrichales</taxon>
        <taxon>Thiotrichaceae</taxon>
        <taxon>Thiomargarita</taxon>
    </lineage>
</organism>
<dbReference type="AlphaFoldDB" id="A0A176RU76"/>
<evidence type="ECO:0000313" key="2">
    <source>
        <dbReference type="EMBL" id="OAD19294.1"/>
    </source>
</evidence>
<evidence type="ECO:0000313" key="3">
    <source>
        <dbReference type="Proteomes" id="UP000076962"/>
    </source>
</evidence>
<proteinExistence type="predicted"/>
<dbReference type="NCBIfam" id="NF033652">
    <property type="entry name" value="LbtU_sider_porin"/>
    <property type="match status" value="1"/>
</dbReference>
<name>A0A176RU76_9GAMM</name>
<gene>
    <name evidence="2" type="ORF">THIOM_005082</name>
</gene>
<dbReference type="EMBL" id="LUTY01002862">
    <property type="protein sequence ID" value="OAD19294.1"/>
    <property type="molecule type" value="Genomic_DNA"/>
</dbReference>
<dbReference type="SUPFAM" id="SSF56935">
    <property type="entry name" value="Porins"/>
    <property type="match status" value="1"/>
</dbReference>